<organism evidence="1 2">
    <name type="scientific">Mycobacteroides salmoniphilum</name>
    <dbReference type="NCBI Taxonomy" id="404941"/>
    <lineage>
        <taxon>Bacteria</taxon>
        <taxon>Bacillati</taxon>
        <taxon>Actinomycetota</taxon>
        <taxon>Actinomycetes</taxon>
        <taxon>Mycobacteriales</taxon>
        <taxon>Mycobacteriaceae</taxon>
        <taxon>Mycobacteroides</taxon>
    </lineage>
</organism>
<dbReference type="OrthoDB" id="4763695at2"/>
<sequence>MFTRVIALGVALSLTTVGCSDIRRQATEKLESVASQAAGAPSQDTVERWNADELTKALTAINDKIGVSSADYLMFTISGYTSVAVQAIDPKKPENVDEYRYDGAGVTVRPVDVSRNEPGVVEESSFKSDIVTPAVLSSVLSSAVKDSGVPDGKVSVLTIEKFFANEPEPKIQVVVGSPRASKNVRYTTTGAFIETV</sequence>
<evidence type="ECO:0000313" key="2">
    <source>
        <dbReference type="Proteomes" id="UP000294604"/>
    </source>
</evidence>
<evidence type="ECO:0000313" key="1">
    <source>
        <dbReference type="EMBL" id="TEA08504.1"/>
    </source>
</evidence>
<dbReference type="AlphaFoldDB" id="A0A4R8SYX7"/>
<comment type="caution">
    <text evidence="1">The sequence shown here is derived from an EMBL/GenBank/DDBJ whole genome shotgun (WGS) entry which is preliminary data.</text>
</comment>
<dbReference type="RefSeq" id="WP_134082024.1">
    <property type="nucleotide sequence ID" value="NZ_JAPDRC010000001.1"/>
</dbReference>
<dbReference type="EMBL" id="PECL01000006">
    <property type="protein sequence ID" value="TEA08504.1"/>
    <property type="molecule type" value="Genomic_DNA"/>
</dbReference>
<gene>
    <name evidence="1" type="ORF">CCUG60884_00989</name>
</gene>
<dbReference type="Proteomes" id="UP000294604">
    <property type="component" value="Unassembled WGS sequence"/>
</dbReference>
<dbReference type="PROSITE" id="PS51257">
    <property type="entry name" value="PROKAR_LIPOPROTEIN"/>
    <property type="match status" value="1"/>
</dbReference>
<name>A0A4R8SYX7_9MYCO</name>
<reference evidence="1 2" key="1">
    <citation type="journal article" date="2019" name="Sci. Rep.">
        <title>Extended insight into the Mycobacterium chelonae-abscessus complex through whole genome sequencing of Mycobacterium salmoniphilum outbreak and Mycobacterium salmoniphilum-like strains.</title>
        <authorList>
            <person name="Behra P.R.K."/>
            <person name="Das S."/>
            <person name="Pettersson B.M.F."/>
            <person name="Shirreff L."/>
            <person name="DuCote T."/>
            <person name="Jacobsson K.G."/>
            <person name="Ennis D.G."/>
            <person name="Kirsebom L.A."/>
        </authorList>
    </citation>
    <scope>NUCLEOTIDE SEQUENCE [LARGE SCALE GENOMIC DNA]</scope>
    <source>
        <strain evidence="1 2">CCUG 60884</strain>
    </source>
</reference>
<protein>
    <submittedName>
        <fullName evidence="1">Uncharacterized protein</fullName>
    </submittedName>
</protein>
<proteinExistence type="predicted"/>
<accession>A0A4R8SYX7</accession>